<gene>
    <name evidence="1" type="ORF">BDZ94DRAFT_1263662</name>
</gene>
<protein>
    <submittedName>
        <fullName evidence="1">Uncharacterized protein</fullName>
    </submittedName>
</protein>
<sequence>MLPHIRLLHLICKPYQNLEWDEFSVTTKNELLCIFHSPDLMELYVAGMKLLPASLALYPPSKLKLSNVSFGNISEVTPLESNIPSYHPNLHNRLQYLDAWSSQSINRVMTGLFNPLLFHPLFCLRELDIGQLRSDEDIEACRKALIYAKDLELLILRIHPSHSLKHLDFLSPAFALRRVQLYLGGTWSSSMRWVDCSLKTLPPNNIMKEIFVEINDDVDFHDDTWISLDKSLSGGVLRCLERFSIYLFAYEADLPERPGLSAFFSNKVPGLSSKGFFSMFINNNPVYP</sequence>
<dbReference type="AlphaFoldDB" id="A0A9P5Y366"/>
<comment type="caution">
    <text evidence="1">The sequence shown here is derived from an EMBL/GenBank/DDBJ whole genome shotgun (WGS) entry which is preliminary data.</text>
</comment>
<organism evidence="1 2">
    <name type="scientific">Collybia nuda</name>
    <dbReference type="NCBI Taxonomy" id="64659"/>
    <lineage>
        <taxon>Eukaryota</taxon>
        <taxon>Fungi</taxon>
        <taxon>Dikarya</taxon>
        <taxon>Basidiomycota</taxon>
        <taxon>Agaricomycotina</taxon>
        <taxon>Agaricomycetes</taxon>
        <taxon>Agaricomycetidae</taxon>
        <taxon>Agaricales</taxon>
        <taxon>Tricholomatineae</taxon>
        <taxon>Clitocybaceae</taxon>
        <taxon>Collybia</taxon>
    </lineage>
</organism>
<name>A0A9P5Y366_9AGAR</name>
<evidence type="ECO:0000313" key="1">
    <source>
        <dbReference type="EMBL" id="KAF9461429.1"/>
    </source>
</evidence>
<dbReference type="EMBL" id="MU150284">
    <property type="protein sequence ID" value="KAF9461429.1"/>
    <property type="molecule type" value="Genomic_DNA"/>
</dbReference>
<keyword evidence="2" id="KW-1185">Reference proteome</keyword>
<evidence type="ECO:0000313" key="2">
    <source>
        <dbReference type="Proteomes" id="UP000807353"/>
    </source>
</evidence>
<reference evidence="1" key="1">
    <citation type="submission" date="2020-11" db="EMBL/GenBank/DDBJ databases">
        <authorList>
            <consortium name="DOE Joint Genome Institute"/>
            <person name="Ahrendt S."/>
            <person name="Riley R."/>
            <person name="Andreopoulos W."/>
            <person name="Labutti K."/>
            <person name="Pangilinan J."/>
            <person name="Ruiz-Duenas F.J."/>
            <person name="Barrasa J.M."/>
            <person name="Sanchez-Garcia M."/>
            <person name="Camarero S."/>
            <person name="Miyauchi S."/>
            <person name="Serrano A."/>
            <person name="Linde D."/>
            <person name="Babiker R."/>
            <person name="Drula E."/>
            <person name="Ayuso-Fernandez I."/>
            <person name="Pacheco R."/>
            <person name="Padilla G."/>
            <person name="Ferreira P."/>
            <person name="Barriuso J."/>
            <person name="Kellner H."/>
            <person name="Castanera R."/>
            <person name="Alfaro M."/>
            <person name="Ramirez L."/>
            <person name="Pisabarro A.G."/>
            <person name="Kuo A."/>
            <person name="Tritt A."/>
            <person name="Lipzen A."/>
            <person name="He G."/>
            <person name="Yan M."/>
            <person name="Ng V."/>
            <person name="Cullen D."/>
            <person name="Martin F."/>
            <person name="Rosso M.-N."/>
            <person name="Henrissat B."/>
            <person name="Hibbett D."/>
            <person name="Martinez A.T."/>
            <person name="Grigoriev I.V."/>
        </authorList>
    </citation>
    <scope>NUCLEOTIDE SEQUENCE</scope>
    <source>
        <strain evidence="1">CBS 247.69</strain>
    </source>
</reference>
<proteinExistence type="predicted"/>
<dbReference type="Proteomes" id="UP000807353">
    <property type="component" value="Unassembled WGS sequence"/>
</dbReference>
<accession>A0A9P5Y366</accession>